<evidence type="ECO:0000256" key="1">
    <source>
        <dbReference type="SAM" id="Phobius"/>
    </source>
</evidence>
<feature type="transmembrane region" description="Helical" evidence="1">
    <location>
        <begin position="87"/>
        <end position="105"/>
    </location>
</feature>
<sequence length="117" mass="13209">MSNEIHPYKMPRRLKSPAGFAVAVAVGWFVLNLVGAFLWYLFVLSPLGLVVGLLYDLQAWLYERVFFFDEKRDILPGVGVFVRPQCVLGFVAMQSVLLFVVVLLARKSKAVSEKEES</sequence>
<name>A0A5C6AJU0_9BACT</name>
<keyword evidence="3" id="KW-1185">Reference proteome</keyword>
<keyword evidence="1" id="KW-0472">Membrane</keyword>
<comment type="caution">
    <text evidence="2">The sequence shown here is derived from an EMBL/GenBank/DDBJ whole genome shotgun (WGS) entry which is preliminary data.</text>
</comment>
<reference evidence="2 3" key="1">
    <citation type="submission" date="2019-02" db="EMBL/GenBank/DDBJ databases">
        <title>Deep-cultivation of Planctomycetes and their phenomic and genomic characterization uncovers novel biology.</title>
        <authorList>
            <person name="Wiegand S."/>
            <person name="Jogler M."/>
            <person name="Boedeker C."/>
            <person name="Pinto D."/>
            <person name="Vollmers J."/>
            <person name="Rivas-Marin E."/>
            <person name="Kohn T."/>
            <person name="Peeters S.H."/>
            <person name="Heuer A."/>
            <person name="Rast P."/>
            <person name="Oberbeckmann S."/>
            <person name="Bunk B."/>
            <person name="Jeske O."/>
            <person name="Meyerdierks A."/>
            <person name="Storesund J.E."/>
            <person name="Kallscheuer N."/>
            <person name="Luecker S."/>
            <person name="Lage O.M."/>
            <person name="Pohl T."/>
            <person name="Merkel B.J."/>
            <person name="Hornburger P."/>
            <person name="Mueller R.-W."/>
            <person name="Bruemmer F."/>
            <person name="Labrenz M."/>
            <person name="Spormann A.M."/>
            <person name="Op Den Camp H."/>
            <person name="Overmann J."/>
            <person name="Amann R."/>
            <person name="Jetten M.S.M."/>
            <person name="Mascher T."/>
            <person name="Medema M.H."/>
            <person name="Devos D.P."/>
            <person name="Kaster A.-K."/>
            <person name="Ovreas L."/>
            <person name="Rohde M."/>
            <person name="Galperin M.Y."/>
            <person name="Jogler C."/>
        </authorList>
    </citation>
    <scope>NUCLEOTIDE SEQUENCE [LARGE SCALE GENOMIC DNA]</scope>
    <source>
        <strain evidence="2 3">Pla108</strain>
    </source>
</reference>
<protein>
    <submittedName>
        <fullName evidence="2">Uncharacterized protein</fullName>
    </submittedName>
</protein>
<accession>A0A5C6AJU0</accession>
<evidence type="ECO:0000313" key="2">
    <source>
        <dbReference type="EMBL" id="TWT99435.1"/>
    </source>
</evidence>
<gene>
    <name evidence="2" type="ORF">Pla108_03740</name>
</gene>
<keyword evidence="1" id="KW-1133">Transmembrane helix</keyword>
<dbReference type="EMBL" id="SJPR01000001">
    <property type="protein sequence ID" value="TWT99435.1"/>
    <property type="molecule type" value="Genomic_DNA"/>
</dbReference>
<dbReference type="RefSeq" id="WP_146442151.1">
    <property type="nucleotide sequence ID" value="NZ_SJPR01000001.1"/>
</dbReference>
<organism evidence="2 3">
    <name type="scientific">Botrimarina colliarenosi</name>
    <dbReference type="NCBI Taxonomy" id="2528001"/>
    <lineage>
        <taxon>Bacteria</taxon>
        <taxon>Pseudomonadati</taxon>
        <taxon>Planctomycetota</taxon>
        <taxon>Planctomycetia</taxon>
        <taxon>Pirellulales</taxon>
        <taxon>Lacipirellulaceae</taxon>
        <taxon>Botrimarina</taxon>
    </lineage>
</organism>
<proteinExistence type="predicted"/>
<keyword evidence="1" id="KW-0812">Transmembrane</keyword>
<dbReference type="Proteomes" id="UP000317421">
    <property type="component" value="Unassembled WGS sequence"/>
</dbReference>
<dbReference type="AlphaFoldDB" id="A0A5C6AJU0"/>
<evidence type="ECO:0000313" key="3">
    <source>
        <dbReference type="Proteomes" id="UP000317421"/>
    </source>
</evidence>
<feature type="transmembrane region" description="Helical" evidence="1">
    <location>
        <begin position="20"/>
        <end position="42"/>
    </location>
</feature>